<name>A0A9P4QD08_9PEZI</name>
<accession>A0A9P4QD08</accession>
<reference evidence="1" key="1">
    <citation type="journal article" date="2020" name="Stud. Mycol.">
        <title>101 Dothideomycetes genomes: a test case for predicting lifestyles and emergence of pathogens.</title>
        <authorList>
            <person name="Haridas S."/>
            <person name="Albert R."/>
            <person name="Binder M."/>
            <person name="Bloem J."/>
            <person name="Labutti K."/>
            <person name="Salamov A."/>
            <person name="Andreopoulos B."/>
            <person name="Baker S."/>
            <person name="Barry K."/>
            <person name="Bills G."/>
            <person name="Bluhm B."/>
            <person name="Cannon C."/>
            <person name="Castanera R."/>
            <person name="Culley D."/>
            <person name="Daum C."/>
            <person name="Ezra D."/>
            <person name="Gonzalez J."/>
            <person name="Henrissat B."/>
            <person name="Kuo A."/>
            <person name="Liang C."/>
            <person name="Lipzen A."/>
            <person name="Lutzoni F."/>
            <person name="Magnuson J."/>
            <person name="Mondo S."/>
            <person name="Nolan M."/>
            <person name="Ohm R."/>
            <person name="Pangilinan J."/>
            <person name="Park H.-J."/>
            <person name="Ramirez L."/>
            <person name="Alfaro M."/>
            <person name="Sun H."/>
            <person name="Tritt A."/>
            <person name="Yoshinaga Y."/>
            <person name="Zwiers L.-H."/>
            <person name="Turgeon B."/>
            <person name="Goodwin S."/>
            <person name="Spatafora J."/>
            <person name="Crous P."/>
            <person name="Grigoriev I."/>
        </authorList>
    </citation>
    <scope>NUCLEOTIDE SEQUENCE</scope>
    <source>
        <strain evidence="1">CBS 116435</strain>
    </source>
</reference>
<evidence type="ECO:0000313" key="1">
    <source>
        <dbReference type="EMBL" id="KAF2722706.1"/>
    </source>
</evidence>
<comment type="caution">
    <text evidence="1">The sequence shown here is derived from an EMBL/GenBank/DDBJ whole genome shotgun (WGS) entry which is preliminary data.</text>
</comment>
<evidence type="ECO:0000313" key="2">
    <source>
        <dbReference type="Proteomes" id="UP000799441"/>
    </source>
</evidence>
<dbReference type="AlphaFoldDB" id="A0A9P4QD08"/>
<organism evidence="1 2">
    <name type="scientific">Polychaeton citri CBS 116435</name>
    <dbReference type="NCBI Taxonomy" id="1314669"/>
    <lineage>
        <taxon>Eukaryota</taxon>
        <taxon>Fungi</taxon>
        <taxon>Dikarya</taxon>
        <taxon>Ascomycota</taxon>
        <taxon>Pezizomycotina</taxon>
        <taxon>Dothideomycetes</taxon>
        <taxon>Dothideomycetidae</taxon>
        <taxon>Capnodiales</taxon>
        <taxon>Capnodiaceae</taxon>
        <taxon>Polychaeton</taxon>
    </lineage>
</organism>
<dbReference type="EMBL" id="MU003780">
    <property type="protein sequence ID" value="KAF2722706.1"/>
    <property type="molecule type" value="Genomic_DNA"/>
</dbReference>
<gene>
    <name evidence="1" type="ORF">K431DRAFT_38186</name>
</gene>
<sequence length="176" mass="19029">MAPSSRTEQRSRGYEQGIPGLGGAGNCLRRAMQCRGLGGVGWNAASLLLLRLTFARPPLMQGMRTGLPACVGRVSVTRSVVPASLENAYALRVHTGRETSARPLRISCPLPSFVVGLWLTSLCNEQTGRYAHPSMAQPLVSVALSAVRFTSLPFLAPRLWKKVCSSVRVHFRSPSI</sequence>
<keyword evidence="2" id="KW-1185">Reference proteome</keyword>
<protein>
    <submittedName>
        <fullName evidence="1">Uncharacterized protein</fullName>
    </submittedName>
</protein>
<proteinExistence type="predicted"/>
<dbReference type="Proteomes" id="UP000799441">
    <property type="component" value="Unassembled WGS sequence"/>
</dbReference>